<dbReference type="SMART" id="SM00387">
    <property type="entry name" value="HATPase_c"/>
    <property type="match status" value="1"/>
</dbReference>
<name>A0ABY2KIG4_9RHOB</name>
<keyword evidence="19" id="KW-1185">Reference proteome</keyword>
<evidence type="ECO:0000256" key="10">
    <source>
        <dbReference type="ARBA" id="ARBA00022777"/>
    </source>
</evidence>
<evidence type="ECO:0000256" key="9">
    <source>
        <dbReference type="ARBA" id="ARBA00022741"/>
    </source>
</evidence>
<feature type="transmembrane region" description="Helical" evidence="15">
    <location>
        <begin position="161"/>
        <end position="180"/>
    </location>
</feature>
<reference evidence="18 19" key="1">
    <citation type="submission" date="2018-11" db="EMBL/GenBank/DDBJ databases">
        <title>Tabrizicola sp. isolated from sediment of alpine lake.</title>
        <authorList>
            <person name="Liu Z."/>
        </authorList>
    </citation>
    <scope>NUCLEOTIDE SEQUENCE [LARGE SCALE GENOMIC DNA]</scope>
    <source>
        <strain evidence="18 19">DRYC-M-16</strain>
    </source>
</reference>
<dbReference type="EC" id="2.7.13.3" evidence="3"/>
<feature type="domain" description="Histidine kinase" evidence="16">
    <location>
        <begin position="240"/>
        <end position="440"/>
    </location>
</feature>
<evidence type="ECO:0000256" key="4">
    <source>
        <dbReference type="ARBA" id="ARBA00022475"/>
    </source>
</evidence>
<comment type="caution">
    <text evidence="18">The sequence shown here is derived from an EMBL/GenBank/DDBJ whole genome shotgun (WGS) entry which is preliminary data.</text>
</comment>
<comment type="subcellular location">
    <subcellularLocation>
        <location evidence="2">Cell inner membrane</location>
        <topology evidence="2">Multi-pass membrane protein</topology>
    </subcellularLocation>
</comment>
<dbReference type="PROSITE" id="PS50109">
    <property type="entry name" value="HIS_KIN"/>
    <property type="match status" value="1"/>
</dbReference>
<keyword evidence="6" id="KW-0597">Phosphoprotein</keyword>
<keyword evidence="10" id="KW-0418">Kinase</keyword>
<dbReference type="InterPro" id="IPR003661">
    <property type="entry name" value="HisK_dim/P_dom"/>
</dbReference>
<evidence type="ECO:0000256" key="6">
    <source>
        <dbReference type="ARBA" id="ARBA00022553"/>
    </source>
</evidence>
<dbReference type="SMART" id="SM00304">
    <property type="entry name" value="HAMP"/>
    <property type="match status" value="1"/>
</dbReference>
<keyword evidence="11" id="KW-0067">ATP-binding</keyword>
<comment type="catalytic activity">
    <reaction evidence="1">
        <text>ATP + protein L-histidine = ADP + protein N-phospho-L-histidine.</text>
        <dbReference type="EC" id="2.7.13.3"/>
    </reaction>
</comment>
<dbReference type="PANTHER" id="PTHR44936:SF5">
    <property type="entry name" value="SENSOR HISTIDINE KINASE ENVZ"/>
    <property type="match status" value="1"/>
</dbReference>
<evidence type="ECO:0000256" key="1">
    <source>
        <dbReference type="ARBA" id="ARBA00000085"/>
    </source>
</evidence>
<evidence type="ECO:0000256" key="8">
    <source>
        <dbReference type="ARBA" id="ARBA00022692"/>
    </source>
</evidence>
<evidence type="ECO:0000259" key="17">
    <source>
        <dbReference type="PROSITE" id="PS50885"/>
    </source>
</evidence>
<evidence type="ECO:0000256" key="11">
    <source>
        <dbReference type="ARBA" id="ARBA00022840"/>
    </source>
</evidence>
<dbReference type="InterPro" id="IPR005467">
    <property type="entry name" value="His_kinase_dom"/>
</dbReference>
<evidence type="ECO:0000256" key="13">
    <source>
        <dbReference type="ARBA" id="ARBA00023012"/>
    </source>
</evidence>
<dbReference type="PANTHER" id="PTHR44936">
    <property type="entry name" value="SENSOR PROTEIN CREC"/>
    <property type="match status" value="1"/>
</dbReference>
<keyword evidence="8 15" id="KW-0812">Transmembrane</keyword>
<dbReference type="SUPFAM" id="SSF47384">
    <property type="entry name" value="Homodimeric domain of signal transducing histidine kinase"/>
    <property type="match status" value="1"/>
</dbReference>
<sequence length="440" mass="47736">MRLSLKPFLPRSLFGRAALILVVPIVTVQLIVSVAFIQRHFEGVTRQLVHGVVVELALLRDAVDSASSAEAARAAVLPLARTVEMTVDLPAKDIAVADLRGWADLTARPVITELRNRLPNILSIDLASRKGIVLLAEQTRHGPMLVSLPRSRVSASNPHQLLVIMMLSSVLMTLIAYMFLRNQLRPIKRLAEAAAAFGKGDAVPYRPRGALEVRAAGAAFLDMRARIERAIETRTLMLSGVSHDLRTPITRLRLGLSMLPEDEDTLALLSDVREMERLVDAFLAFARGDAMEEPVECDPAEIVRQIVDNVVRSGQSLEAESRLDGPVQMRMRPQAVQRAVENLIGNALRHGAKVKLTLSATDRGVRFVVEDNGPGIPETQREAAMAPFARLGAARDPNHGGGVGLGLSIAADVARSHGGRLMLGRSDALGGLRAELFLAR</sequence>
<keyword evidence="12 15" id="KW-1133">Transmembrane helix</keyword>
<dbReference type="CDD" id="cd00075">
    <property type="entry name" value="HATPase"/>
    <property type="match status" value="1"/>
</dbReference>
<evidence type="ECO:0000256" key="15">
    <source>
        <dbReference type="SAM" id="Phobius"/>
    </source>
</evidence>
<dbReference type="InterPro" id="IPR036097">
    <property type="entry name" value="HisK_dim/P_sf"/>
</dbReference>
<keyword evidence="13" id="KW-0902">Two-component regulatory system</keyword>
<dbReference type="EMBL" id="RPEM01000011">
    <property type="protein sequence ID" value="TGD42120.1"/>
    <property type="molecule type" value="Genomic_DNA"/>
</dbReference>
<dbReference type="InterPro" id="IPR004358">
    <property type="entry name" value="Sig_transdc_His_kin-like_C"/>
</dbReference>
<dbReference type="InterPro" id="IPR050980">
    <property type="entry name" value="2C_sensor_his_kinase"/>
</dbReference>
<dbReference type="SUPFAM" id="SSF55874">
    <property type="entry name" value="ATPase domain of HSP90 chaperone/DNA topoisomerase II/histidine kinase"/>
    <property type="match status" value="1"/>
</dbReference>
<dbReference type="Proteomes" id="UP000297741">
    <property type="component" value="Unassembled WGS sequence"/>
</dbReference>
<evidence type="ECO:0000256" key="2">
    <source>
        <dbReference type="ARBA" id="ARBA00004429"/>
    </source>
</evidence>
<dbReference type="InterPro" id="IPR003594">
    <property type="entry name" value="HATPase_dom"/>
</dbReference>
<protein>
    <recommendedName>
        <fullName evidence="3">histidine kinase</fullName>
        <ecNumber evidence="3">2.7.13.3</ecNumber>
    </recommendedName>
</protein>
<gene>
    <name evidence="18" type="ORF">EEB11_15215</name>
</gene>
<dbReference type="SMART" id="SM00388">
    <property type="entry name" value="HisKA"/>
    <property type="match status" value="1"/>
</dbReference>
<dbReference type="CDD" id="cd06225">
    <property type="entry name" value="HAMP"/>
    <property type="match status" value="1"/>
</dbReference>
<feature type="domain" description="HAMP" evidence="17">
    <location>
        <begin position="181"/>
        <end position="232"/>
    </location>
</feature>
<dbReference type="Pfam" id="PF00512">
    <property type="entry name" value="HisKA"/>
    <property type="match status" value="1"/>
</dbReference>
<dbReference type="Pfam" id="PF02518">
    <property type="entry name" value="HATPase_c"/>
    <property type="match status" value="1"/>
</dbReference>
<dbReference type="Gene3D" id="3.30.565.10">
    <property type="entry name" value="Histidine kinase-like ATPase, C-terminal domain"/>
    <property type="match status" value="1"/>
</dbReference>
<proteinExistence type="predicted"/>
<dbReference type="PRINTS" id="PR00344">
    <property type="entry name" value="BCTRLSENSOR"/>
</dbReference>
<keyword evidence="14 15" id="KW-0472">Membrane</keyword>
<evidence type="ECO:0000256" key="14">
    <source>
        <dbReference type="ARBA" id="ARBA00023136"/>
    </source>
</evidence>
<evidence type="ECO:0000313" key="19">
    <source>
        <dbReference type="Proteomes" id="UP000297741"/>
    </source>
</evidence>
<dbReference type="Pfam" id="PF00672">
    <property type="entry name" value="HAMP"/>
    <property type="match status" value="1"/>
</dbReference>
<evidence type="ECO:0000256" key="3">
    <source>
        <dbReference type="ARBA" id="ARBA00012438"/>
    </source>
</evidence>
<keyword evidence="7" id="KW-0808">Transferase</keyword>
<feature type="transmembrane region" description="Helical" evidence="15">
    <location>
        <begin position="13"/>
        <end position="37"/>
    </location>
</feature>
<dbReference type="InterPro" id="IPR003660">
    <property type="entry name" value="HAMP_dom"/>
</dbReference>
<evidence type="ECO:0000256" key="5">
    <source>
        <dbReference type="ARBA" id="ARBA00022519"/>
    </source>
</evidence>
<dbReference type="InterPro" id="IPR036890">
    <property type="entry name" value="HATPase_C_sf"/>
</dbReference>
<organism evidence="18 19">
    <name type="scientific">Pseudotabrizicola sediminis</name>
    <dbReference type="NCBI Taxonomy" id="2486418"/>
    <lineage>
        <taxon>Bacteria</taxon>
        <taxon>Pseudomonadati</taxon>
        <taxon>Pseudomonadota</taxon>
        <taxon>Alphaproteobacteria</taxon>
        <taxon>Rhodobacterales</taxon>
        <taxon>Paracoccaceae</taxon>
        <taxon>Pseudotabrizicola</taxon>
    </lineage>
</organism>
<keyword evidence="9" id="KW-0547">Nucleotide-binding</keyword>
<evidence type="ECO:0000256" key="7">
    <source>
        <dbReference type="ARBA" id="ARBA00022679"/>
    </source>
</evidence>
<accession>A0ABY2KIG4</accession>
<dbReference type="PROSITE" id="PS50885">
    <property type="entry name" value="HAMP"/>
    <property type="match status" value="1"/>
</dbReference>
<dbReference type="RefSeq" id="WP_135432735.1">
    <property type="nucleotide sequence ID" value="NZ_RPEM01000011.1"/>
</dbReference>
<dbReference type="CDD" id="cd00082">
    <property type="entry name" value="HisKA"/>
    <property type="match status" value="1"/>
</dbReference>
<evidence type="ECO:0000256" key="12">
    <source>
        <dbReference type="ARBA" id="ARBA00022989"/>
    </source>
</evidence>
<dbReference type="Gene3D" id="1.10.287.130">
    <property type="match status" value="1"/>
</dbReference>
<evidence type="ECO:0000313" key="18">
    <source>
        <dbReference type="EMBL" id="TGD42120.1"/>
    </source>
</evidence>
<keyword evidence="5" id="KW-0997">Cell inner membrane</keyword>
<keyword evidence="4" id="KW-1003">Cell membrane</keyword>
<evidence type="ECO:0000259" key="16">
    <source>
        <dbReference type="PROSITE" id="PS50109"/>
    </source>
</evidence>